<evidence type="ECO:0000256" key="1">
    <source>
        <dbReference type="SAM" id="SignalP"/>
    </source>
</evidence>
<proteinExistence type="predicted"/>
<name>A0A8D9B5D8_9HEMI</name>
<protein>
    <recommendedName>
        <fullName evidence="3">Secreted protein</fullName>
    </recommendedName>
</protein>
<evidence type="ECO:0000313" key="2">
    <source>
        <dbReference type="EMBL" id="CAG6777002.1"/>
    </source>
</evidence>
<dbReference type="EMBL" id="HBUF01603957">
    <property type="protein sequence ID" value="CAG6777002.1"/>
    <property type="molecule type" value="Transcribed_RNA"/>
</dbReference>
<reference evidence="2" key="1">
    <citation type="submission" date="2021-05" db="EMBL/GenBank/DDBJ databases">
        <authorList>
            <person name="Alioto T."/>
            <person name="Alioto T."/>
            <person name="Gomez Garrido J."/>
        </authorList>
    </citation>
    <scope>NUCLEOTIDE SEQUENCE</scope>
</reference>
<accession>A0A8D9B5D8</accession>
<feature type="signal peptide" evidence="1">
    <location>
        <begin position="1"/>
        <end position="32"/>
    </location>
</feature>
<evidence type="ECO:0008006" key="3">
    <source>
        <dbReference type="Google" id="ProtNLM"/>
    </source>
</evidence>
<keyword evidence="1" id="KW-0732">Signal</keyword>
<sequence>MYVLLCLFRPNSCLTPFCCLLAYLSFLPASSAHHLSTYSPLNLLPHPLLCMRHCPYSKFLFDPSFAAFCLPIGHFYLPHQLITLCYLSIQPILYPLRNHFPNQHHSHRQHSSRCRQKPQ</sequence>
<feature type="chain" id="PRO_5034728599" description="Secreted protein" evidence="1">
    <location>
        <begin position="33"/>
        <end position="119"/>
    </location>
</feature>
<dbReference type="AlphaFoldDB" id="A0A8D9B5D8"/>
<organism evidence="2">
    <name type="scientific">Cacopsylla melanoneura</name>
    <dbReference type="NCBI Taxonomy" id="428564"/>
    <lineage>
        <taxon>Eukaryota</taxon>
        <taxon>Metazoa</taxon>
        <taxon>Ecdysozoa</taxon>
        <taxon>Arthropoda</taxon>
        <taxon>Hexapoda</taxon>
        <taxon>Insecta</taxon>
        <taxon>Pterygota</taxon>
        <taxon>Neoptera</taxon>
        <taxon>Paraneoptera</taxon>
        <taxon>Hemiptera</taxon>
        <taxon>Sternorrhyncha</taxon>
        <taxon>Psylloidea</taxon>
        <taxon>Psyllidae</taxon>
        <taxon>Psyllinae</taxon>
        <taxon>Cacopsylla</taxon>
    </lineage>
</organism>